<dbReference type="PANTHER" id="PTHR23504">
    <property type="entry name" value="MAJOR FACILITATOR SUPERFAMILY DOMAIN-CONTAINING PROTEIN 10"/>
    <property type="match status" value="1"/>
</dbReference>
<dbReference type="InterPro" id="IPR001958">
    <property type="entry name" value="Tet-R_TetA/multi-R_MdtG-like"/>
</dbReference>
<feature type="transmembrane region" description="Helical" evidence="7">
    <location>
        <begin position="628"/>
        <end position="651"/>
    </location>
</feature>
<evidence type="ECO:0000256" key="2">
    <source>
        <dbReference type="ARBA" id="ARBA00022448"/>
    </source>
</evidence>
<protein>
    <recommendedName>
        <fullName evidence="10">Major facilitator superfamily MFS-1</fullName>
    </recommendedName>
</protein>
<feature type="transmembrane region" description="Helical" evidence="7">
    <location>
        <begin position="671"/>
        <end position="691"/>
    </location>
</feature>
<feature type="transmembrane region" description="Helical" evidence="7">
    <location>
        <begin position="591"/>
        <end position="616"/>
    </location>
</feature>
<evidence type="ECO:0000256" key="4">
    <source>
        <dbReference type="ARBA" id="ARBA00022989"/>
    </source>
</evidence>
<feature type="compositionally biased region" description="Acidic residues" evidence="6">
    <location>
        <begin position="404"/>
        <end position="420"/>
    </location>
</feature>
<evidence type="ECO:0000256" key="1">
    <source>
        <dbReference type="ARBA" id="ARBA00004141"/>
    </source>
</evidence>
<keyword evidence="5 7" id="KW-0472">Membrane</keyword>
<evidence type="ECO:0008006" key="10">
    <source>
        <dbReference type="Google" id="ProtNLM"/>
    </source>
</evidence>
<dbReference type="PRINTS" id="PR01035">
    <property type="entry name" value="TCRTETA"/>
</dbReference>
<dbReference type="InterPro" id="IPR036259">
    <property type="entry name" value="MFS_trans_sf"/>
</dbReference>
<sequence length="756" mass="81453">MAGRLRSLRDEERASFSTIDRPPIPTPGNVAQSTPLPMLPLIVLSIAMLGEFLSANVSTPFLLFMVEGFGGFADEAEVGYWTGILVSVFFITQFLTSLLWATVANRHGQRAVLFVSLLGSAVTCSIFGTSTTLQQAVVIRLLQGVFAGSVGVARSNVTIITDPSNEGRAYAILGFCWGLGGVAGAIIGGSFESPAKKWPNVFQPGSFFVKYPYLLPCLIASSITLFGSLLSLFLAYDGGPRTGAIKLPEKDDDRQTVTEVDDPEVSTPTGWIARRLSNKLSGYFSLRAQEAHAGSPAVSPDVQLSSSRPKQRTFSRTSRANGTAYGYDPQAFRRRLASRGSFATRRPSQATVRDPRDPESQEPVEGAIVEQDFNIAQRLLIANEFSVTNIADLWVAAAINAENEDPFETDTDGEEGEEEAVERSQERAAPEEDEGGLAPPGQTPTYSVLSRLPRGQQSSFGASSRDRVSFSSPMRGPPLQRVASGPSTRLSVSAFDGRRPSFSVPAIYSNVGVKTPPAFVDISEQPREDPFLAPISEGQVASLEPTEKPPSAWARLPLMVILQYGLLALHSTTHDQIFLSYLVSPYKAGGLGLNAAHFAQLIALMCLAQIAYQFYLYPPPRGRFSHLAMFRIGSLLFIPAYLTVIIYRAFASPDEDGNILVMTSKLSKPRAVRYCGATFAYTSVAILLNYLSPPEVVGLANGIAQSIVSLARFLGPVLGGYLWSISVSNGASGYPLGFLVVSVVTGLAVAQSFLIR</sequence>
<comment type="subcellular location">
    <subcellularLocation>
        <location evidence="1">Membrane</location>
        <topology evidence="1">Multi-pass membrane protein</topology>
    </subcellularLocation>
</comment>
<feature type="region of interest" description="Disordered" evidence="6">
    <location>
        <begin position="294"/>
        <end position="363"/>
    </location>
</feature>
<dbReference type="PANTHER" id="PTHR23504:SF17">
    <property type="entry name" value="MAJOR FACILITATOR SUPERFAMILY (MFS) PROFILE DOMAIN-CONTAINING PROTEIN"/>
    <property type="match status" value="1"/>
</dbReference>
<dbReference type="AlphaFoldDB" id="A0A166CGY6"/>
<feature type="transmembrane region" description="Helical" evidence="7">
    <location>
        <begin position="211"/>
        <end position="236"/>
    </location>
</feature>
<reference evidence="8 9" key="1">
    <citation type="journal article" date="2016" name="Mol. Biol. Evol.">
        <title>Comparative Genomics of Early-Diverging Mushroom-Forming Fungi Provides Insights into the Origins of Lignocellulose Decay Capabilities.</title>
        <authorList>
            <person name="Nagy L.G."/>
            <person name="Riley R."/>
            <person name="Tritt A."/>
            <person name="Adam C."/>
            <person name="Daum C."/>
            <person name="Floudas D."/>
            <person name="Sun H."/>
            <person name="Yadav J.S."/>
            <person name="Pangilinan J."/>
            <person name="Larsson K.H."/>
            <person name="Matsuura K."/>
            <person name="Barry K."/>
            <person name="Labutti K."/>
            <person name="Kuo R."/>
            <person name="Ohm R.A."/>
            <person name="Bhattacharya S.S."/>
            <person name="Shirouzu T."/>
            <person name="Yoshinaga Y."/>
            <person name="Martin F.M."/>
            <person name="Grigoriev I.V."/>
            <person name="Hibbett D.S."/>
        </authorList>
    </citation>
    <scope>NUCLEOTIDE SEQUENCE [LARGE SCALE GENOMIC DNA]</scope>
    <source>
        <strain evidence="8 9">HHB10207 ss-3</strain>
    </source>
</reference>
<dbReference type="Pfam" id="PF07690">
    <property type="entry name" value="MFS_1"/>
    <property type="match status" value="1"/>
</dbReference>
<dbReference type="GO" id="GO:0016020">
    <property type="term" value="C:membrane"/>
    <property type="evidence" value="ECO:0007669"/>
    <property type="project" value="UniProtKB-SubCell"/>
</dbReference>
<evidence type="ECO:0000256" key="6">
    <source>
        <dbReference type="SAM" id="MobiDB-lite"/>
    </source>
</evidence>
<dbReference type="InterPro" id="IPR011701">
    <property type="entry name" value="MFS"/>
</dbReference>
<feature type="transmembrane region" description="Helical" evidence="7">
    <location>
        <begin position="736"/>
        <end position="755"/>
    </location>
</feature>
<keyword evidence="3 7" id="KW-0812">Transmembrane</keyword>
<evidence type="ECO:0000256" key="5">
    <source>
        <dbReference type="ARBA" id="ARBA00023136"/>
    </source>
</evidence>
<feature type="transmembrane region" description="Helical" evidence="7">
    <location>
        <begin position="41"/>
        <end position="66"/>
    </location>
</feature>
<dbReference type="Proteomes" id="UP000076798">
    <property type="component" value="Unassembled WGS sequence"/>
</dbReference>
<keyword evidence="9" id="KW-1185">Reference proteome</keyword>
<gene>
    <name evidence="8" type="ORF">SISSUDRAFT_1071164</name>
</gene>
<feature type="compositionally biased region" description="Polar residues" evidence="6">
    <location>
        <begin position="302"/>
        <end position="321"/>
    </location>
</feature>
<proteinExistence type="predicted"/>
<evidence type="ECO:0000256" key="3">
    <source>
        <dbReference type="ARBA" id="ARBA00022692"/>
    </source>
</evidence>
<evidence type="ECO:0000313" key="9">
    <source>
        <dbReference type="Proteomes" id="UP000076798"/>
    </source>
</evidence>
<feature type="transmembrane region" description="Helical" evidence="7">
    <location>
        <begin position="112"/>
        <end position="131"/>
    </location>
</feature>
<evidence type="ECO:0000313" key="8">
    <source>
        <dbReference type="EMBL" id="KZT37438.1"/>
    </source>
</evidence>
<evidence type="ECO:0000256" key="7">
    <source>
        <dbReference type="SAM" id="Phobius"/>
    </source>
</evidence>
<dbReference type="Gene3D" id="1.20.1250.20">
    <property type="entry name" value="MFS general substrate transporter like domains"/>
    <property type="match status" value="2"/>
</dbReference>
<keyword evidence="4 7" id="KW-1133">Transmembrane helix</keyword>
<feature type="transmembrane region" description="Helical" evidence="7">
    <location>
        <begin position="137"/>
        <end position="157"/>
    </location>
</feature>
<keyword evidence="2" id="KW-0813">Transport</keyword>
<accession>A0A166CGY6</accession>
<feature type="transmembrane region" description="Helical" evidence="7">
    <location>
        <begin position="703"/>
        <end position="724"/>
    </location>
</feature>
<dbReference type="GO" id="GO:0022857">
    <property type="term" value="F:transmembrane transporter activity"/>
    <property type="evidence" value="ECO:0007669"/>
    <property type="project" value="InterPro"/>
</dbReference>
<organism evidence="8 9">
    <name type="scientific">Sistotremastrum suecicum HHB10207 ss-3</name>
    <dbReference type="NCBI Taxonomy" id="1314776"/>
    <lineage>
        <taxon>Eukaryota</taxon>
        <taxon>Fungi</taxon>
        <taxon>Dikarya</taxon>
        <taxon>Basidiomycota</taxon>
        <taxon>Agaricomycotina</taxon>
        <taxon>Agaricomycetes</taxon>
        <taxon>Sistotremastrales</taxon>
        <taxon>Sistotremastraceae</taxon>
        <taxon>Sistotremastrum</taxon>
    </lineage>
</organism>
<feature type="region of interest" description="Disordered" evidence="6">
    <location>
        <begin position="404"/>
        <end position="488"/>
    </location>
</feature>
<name>A0A166CGY6_9AGAM</name>
<feature type="region of interest" description="Disordered" evidence="6">
    <location>
        <begin position="1"/>
        <end position="29"/>
    </location>
</feature>
<feature type="transmembrane region" description="Helical" evidence="7">
    <location>
        <begin position="169"/>
        <end position="191"/>
    </location>
</feature>
<dbReference type="OrthoDB" id="10262656at2759"/>
<feature type="transmembrane region" description="Helical" evidence="7">
    <location>
        <begin position="78"/>
        <end position="100"/>
    </location>
</feature>
<feature type="compositionally biased region" description="Basic and acidic residues" evidence="6">
    <location>
        <begin position="421"/>
        <end position="430"/>
    </location>
</feature>
<dbReference type="EMBL" id="KV428083">
    <property type="protein sequence ID" value="KZT37438.1"/>
    <property type="molecule type" value="Genomic_DNA"/>
</dbReference>
<dbReference type="SUPFAM" id="SSF103473">
    <property type="entry name" value="MFS general substrate transporter"/>
    <property type="match status" value="2"/>
</dbReference>